<evidence type="ECO:0000313" key="2">
    <source>
        <dbReference type="EMBL" id="PMD61152.1"/>
    </source>
</evidence>
<proteinExistence type="predicted"/>
<dbReference type="InParanoid" id="A0A2J6TDS5"/>
<dbReference type="GeneID" id="36580297"/>
<dbReference type="Proteomes" id="UP000235371">
    <property type="component" value="Unassembled WGS sequence"/>
</dbReference>
<dbReference type="RefSeq" id="XP_024738056.1">
    <property type="nucleotide sequence ID" value="XM_024872216.1"/>
</dbReference>
<keyword evidence="3" id="KW-1185">Reference proteome</keyword>
<organism evidence="2 3">
    <name type="scientific">Hyaloscypha bicolor E</name>
    <dbReference type="NCBI Taxonomy" id="1095630"/>
    <lineage>
        <taxon>Eukaryota</taxon>
        <taxon>Fungi</taxon>
        <taxon>Dikarya</taxon>
        <taxon>Ascomycota</taxon>
        <taxon>Pezizomycotina</taxon>
        <taxon>Leotiomycetes</taxon>
        <taxon>Helotiales</taxon>
        <taxon>Hyaloscyphaceae</taxon>
        <taxon>Hyaloscypha</taxon>
        <taxon>Hyaloscypha bicolor</taxon>
    </lineage>
</organism>
<reference evidence="2 3" key="1">
    <citation type="submission" date="2016-04" db="EMBL/GenBank/DDBJ databases">
        <title>A degradative enzymes factory behind the ericoid mycorrhizal symbiosis.</title>
        <authorList>
            <consortium name="DOE Joint Genome Institute"/>
            <person name="Martino E."/>
            <person name="Morin E."/>
            <person name="Grelet G."/>
            <person name="Kuo A."/>
            <person name="Kohler A."/>
            <person name="Daghino S."/>
            <person name="Barry K."/>
            <person name="Choi C."/>
            <person name="Cichocki N."/>
            <person name="Clum A."/>
            <person name="Copeland A."/>
            <person name="Hainaut M."/>
            <person name="Haridas S."/>
            <person name="Labutti K."/>
            <person name="Lindquist E."/>
            <person name="Lipzen A."/>
            <person name="Khouja H.-R."/>
            <person name="Murat C."/>
            <person name="Ohm R."/>
            <person name="Olson A."/>
            <person name="Spatafora J."/>
            <person name="Veneault-Fourrey C."/>
            <person name="Henrissat B."/>
            <person name="Grigoriev I."/>
            <person name="Martin F."/>
            <person name="Perotto S."/>
        </authorList>
    </citation>
    <scope>NUCLEOTIDE SEQUENCE [LARGE SCALE GENOMIC DNA]</scope>
    <source>
        <strain evidence="2 3">E</strain>
    </source>
</reference>
<feature type="region of interest" description="Disordered" evidence="1">
    <location>
        <begin position="1"/>
        <end position="27"/>
    </location>
</feature>
<name>A0A2J6TDS5_9HELO</name>
<accession>A0A2J6TDS5</accession>
<gene>
    <name evidence="2" type="ORF">K444DRAFT_364641</name>
</gene>
<evidence type="ECO:0000313" key="3">
    <source>
        <dbReference type="Proteomes" id="UP000235371"/>
    </source>
</evidence>
<evidence type="ECO:0000256" key="1">
    <source>
        <dbReference type="SAM" id="MobiDB-lite"/>
    </source>
</evidence>
<sequence length="178" mass="19846">MKPRSTPKRPSVPARHPNGIQAVPNRGTSDLFLRWTSSFCPGPGGPSHSGTGKDFTQTEIDASQRGDKNQVQDSNNQNRHRMRCVCTPKRACKLPPHYGTSPFLLRRCDAIQRGSPVRGGWSGYFPGIKIFRYPTVANFRIYRRDAGESKKDLSFGGGVAFYAAWSREALNRTGIFML</sequence>
<protein>
    <submittedName>
        <fullName evidence="2">Uncharacterized protein</fullName>
    </submittedName>
</protein>
<dbReference type="EMBL" id="KZ613786">
    <property type="protein sequence ID" value="PMD61152.1"/>
    <property type="molecule type" value="Genomic_DNA"/>
</dbReference>
<dbReference type="AlphaFoldDB" id="A0A2J6TDS5"/>